<dbReference type="KEGG" id="cim:CIMG_12710"/>
<dbReference type="Proteomes" id="UP000001261">
    <property type="component" value="Unassembled WGS sequence"/>
</dbReference>
<dbReference type="InParanoid" id="A0A0E1S0Q7"/>
<dbReference type="GeneID" id="24164337"/>
<organism evidence="1 2">
    <name type="scientific">Coccidioides immitis (strain RS)</name>
    <name type="common">Valley fever fungus</name>
    <dbReference type="NCBI Taxonomy" id="246410"/>
    <lineage>
        <taxon>Eukaryota</taxon>
        <taxon>Fungi</taxon>
        <taxon>Dikarya</taxon>
        <taxon>Ascomycota</taxon>
        <taxon>Pezizomycotina</taxon>
        <taxon>Eurotiomycetes</taxon>
        <taxon>Eurotiomycetidae</taxon>
        <taxon>Onygenales</taxon>
        <taxon>Onygenaceae</taxon>
        <taxon>Coccidioides</taxon>
    </lineage>
</organism>
<proteinExistence type="predicted"/>
<evidence type="ECO:0000313" key="2">
    <source>
        <dbReference type="Proteomes" id="UP000001261"/>
    </source>
</evidence>
<name>A0A0E1S0Q7_COCIM</name>
<dbReference type="AlphaFoldDB" id="A0A0E1S0Q7"/>
<evidence type="ECO:0000313" key="1">
    <source>
        <dbReference type="EMBL" id="EAS36883.2"/>
    </source>
</evidence>
<dbReference type="EMBL" id="GG704911">
    <property type="protein sequence ID" value="EAS36883.2"/>
    <property type="molecule type" value="Genomic_DNA"/>
</dbReference>
<gene>
    <name evidence="1" type="ORF">CIMG_12710</name>
</gene>
<keyword evidence="2" id="KW-1185">Reference proteome</keyword>
<sequence length="167" mass="18239">MNTSLRESFLLLSLSLLFFSSFSSLYYYYQAVAAGVQSSFSLSCNLSLLFSLERTLTFSFTDEIGPLSIIVPSLPPSPVVTILSTPAQANSAALPPLSVVIAPALTENIIVVVFSTPAEFTFSLTQEHKLCLPVKEHDISLQSASSQAWIKNITTAYTFHYLHPSLL</sequence>
<reference evidence="2" key="2">
    <citation type="journal article" date="2010" name="Genome Res.">
        <title>Population genomic sequencing of Coccidioides fungi reveals recent hybridization and transposon control.</title>
        <authorList>
            <person name="Neafsey D.E."/>
            <person name="Barker B.M."/>
            <person name="Sharpton T.J."/>
            <person name="Stajich J.E."/>
            <person name="Park D.J."/>
            <person name="Whiston E."/>
            <person name="Hung C.-Y."/>
            <person name="McMahan C."/>
            <person name="White J."/>
            <person name="Sykes S."/>
            <person name="Heiman D."/>
            <person name="Young S."/>
            <person name="Zeng Q."/>
            <person name="Abouelleil A."/>
            <person name="Aftuck L."/>
            <person name="Bessette D."/>
            <person name="Brown A."/>
            <person name="FitzGerald M."/>
            <person name="Lui A."/>
            <person name="Macdonald J.P."/>
            <person name="Priest M."/>
            <person name="Orbach M.J."/>
            <person name="Galgiani J.N."/>
            <person name="Kirkland T.N."/>
            <person name="Cole G.T."/>
            <person name="Birren B.W."/>
            <person name="Henn M.R."/>
            <person name="Taylor J.W."/>
            <person name="Rounsley S.D."/>
        </authorList>
    </citation>
    <scope>GENOME REANNOTATION</scope>
    <source>
        <strain evidence="2">RS</strain>
    </source>
</reference>
<reference evidence="2" key="1">
    <citation type="journal article" date="2009" name="Genome Res.">
        <title>Comparative genomic analyses of the human fungal pathogens Coccidioides and their relatives.</title>
        <authorList>
            <person name="Sharpton T.J."/>
            <person name="Stajich J.E."/>
            <person name="Rounsley S.D."/>
            <person name="Gardner M.J."/>
            <person name="Wortman J.R."/>
            <person name="Jordar V.S."/>
            <person name="Maiti R."/>
            <person name="Kodira C.D."/>
            <person name="Neafsey D.E."/>
            <person name="Zeng Q."/>
            <person name="Hung C.-Y."/>
            <person name="McMahan C."/>
            <person name="Muszewska A."/>
            <person name="Grynberg M."/>
            <person name="Mandel M.A."/>
            <person name="Kellner E.M."/>
            <person name="Barker B.M."/>
            <person name="Galgiani J.N."/>
            <person name="Orbach M.J."/>
            <person name="Kirkland T.N."/>
            <person name="Cole G.T."/>
            <person name="Henn M.R."/>
            <person name="Birren B.W."/>
            <person name="Taylor J.W."/>
        </authorList>
    </citation>
    <scope>NUCLEOTIDE SEQUENCE [LARGE SCALE GENOMIC DNA]</scope>
    <source>
        <strain evidence="2">RS</strain>
    </source>
</reference>
<dbReference type="RefSeq" id="XP_001248466.2">
    <property type="nucleotide sequence ID" value="XM_001248465.2"/>
</dbReference>
<accession>A0A0E1S0Q7</accession>
<protein>
    <submittedName>
        <fullName evidence="1">Uncharacterized protein</fullName>
    </submittedName>
</protein>
<dbReference type="VEuPathDB" id="FungiDB:CIMG_12710"/>